<dbReference type="Proteomes" id="UP000193240">
    <property type="component" value="Unassembled WGS sequence"/>
</dbReference>
<protein>
    <submittedName>
        <fullName evidence="2">Uncharacterized protein</fullName>
    </submittedName>
</protein>
<evidence type="ECO:0000256" key="1">
    <source>
        <dbReference type="SAM" id="MobiDB-lite"/>
    </source>
</evidence>
<accession>A0A1Y2LSB3</accession>
<feature type="region of interest" description="Disordered" evidence="1">
    <location>
        <begin position="172"/>
        <end position="285"/>
    </location>
</feature>
<proteinExistence type="predicted"/>
<dbReference type="AlphaFoldDB" id="A0A1Y2LSB3"/>
<feature type="compositionally biased region" description="Basic and acidic residues" evidence="1">
    <location>
        <begin position="667"/>
        <end position="692"/>
    </location>
</feature>
<feature type="region of interest" description="Disordered" evidence="1">
    <location>
        <begin position="588"/>
        <end position="612"/>
    </location>
</feature>
<evidence type="ECO:0000313" key="2">
    <source>
        <dbReference type="EMBL" id="OSS46745.1"/>
    </source>
</evidence>
<keyword evidence="3" id="KW-1185">Reference proteome</keyword>
<feature type="compositionally biased region" description="Polar residues" evidence="1">
    <location>
        <begin position="210"/>
        <end position="260"/>
    </location>
</feature>
<sequence>MAPFTIPLRRIWSRGQTPEVAAPGSIAHLDGASDGEPHIQQLHPPISQQQPSDFPASLQMAGTAKPACAPSVDGDLQEHEQLDTHDLSQTVHKTQITDERQYDDTMQLFPSHTGDVQTSGPLSEHLHASDPIQMPSSPPVAIGEAEVKQEPALDNQELFAYFTNEKIYEENSKESAETVQASSNGGGLVGQVPMPASIKSEPQPEDLTESHNMASKVRTTLSGSSSIAADMDPTTQSAHEPWIQDSTQQSINRQASSPLESHQDLTDPAEESQRYGSVETAPSHGDMALMSVNDNQSAQLRQQIPHLFNTDPVIAEQAYGYSSMVHRTMPTSSNFDHVKDQQSNGLFTFTGPFNLQSGSPGQRFPNLQPRVNTSYNGHLPHQSNSSHLSQQSLSSHPFNAHLFAQRMTSGYGASLQMSTPTWLVGDAFTSAEPVDPHNTQVDGGDVEMSDQSQALVIDKSSGDFAVSADPVIGEDLEDQIDDDAEPISWKLPSFEITYHSPEKPNENHGVTVSIPNLVREHVALTDDHHQQEMQLFLEVFLPAQRALQTPDPEPAHAVINFHTISVMVLEAFVQWEIGDELGRGYGFHGGNTAMRPPPEGKEDDEPERIRSATDADVDEIFFTVVDRWRAGMLSNKGTFKLIRGCQEFCDIALDIIHFVKEHGLLTPEPKKRKERSDKGMVRSSKDGAEGSKGKRKKDAGKVNNVPSRKKPNTEGKKPVAKPKKKEKATISVVRKK</sequence>
<evidence type="ECO:0000313" key="3">
    <source>
        <dbReference type="Proteomes" id="UP000193240"/>
    </source>
</evidence>
<dbReference type="InParanoid" id="A0A1Y2LSB3"/>
<name>A0A1Y2LSB3_EPING</name>
<organism evidence="2 3">
    <name type="scientific">Epicoccum nigrum</name>
    <name type="common">Soil fungus</name>
    <name type="synonym">Epicoccum purpurascens</name>
    <dbReference type="NCBI Taxonomy" id="105696"/>
    <lineage>
        <taxon>Eukaryota</taxon>
        <taxon>Fungi</taxon>
        <taxon>Dikarya</taxon>
        <taxon>Ascomycota</taxon>
        <taxon>Pezizomycotina</taxon>
        <taxon>Dothideomycetes</taxon>
        <taxon>Pleosporomycetidae</taxon>
        <taxon>Pleosporales</taxon>
        <taxon>Pleosporineae</taxon>
        <taxon>Didymellaceae</taxon>
        <taxon>Epicoccum</taxon>
    </lineage>
</organism>
<feature type="region of interest" description="Disordered" evidence="1">
    <location>
        <begin position="667"/>
        <end position="736"/>
    </location>
</feature>
<gene>
    <name evidence="2" type="ORF">B5807_08820</name>
</gene>
<reference evidence="2 3" key="1">
    <citation type="journal article" date="2017" name="Genome Announc.">
        <title>Genome sequence of the saprophytic ascomycete Epicoccum nigrum ICMP 19927 strain isolated from New Zealand.</title>
        <authorList>
            <person name="Fokin M."/>
            <person name="Fleetwood D."/>
            <person name="Weir B.S."/>
            <person name="Villas-Boas S.G."/>
        </authorList>
    </citation>
    <scope>NUCLEOTIDE SEQUENCE [LARGE SCALE GENOMIC DNA]</scope>
    <source>
        <strain evidence="2 3">ICMP 19927</strain>
    </source>
</reference>
<dbReference type="EMBL" id="KZ107850">
    <property type="protein sequence ID" value="OSS46745.1"/>
    <property type="molecule type" value="Genomic_DNA"/>
</dbReference>